<keyword evidence="4" id="KW-1185">Reference proteome</keyword>
<dbReference type="Proteomes" id="UP000093000">
    <property type="component" value="Unassembled WGS sequence"/>
</dbReference>
<dbReference type="PANTHER" id="PTHR21229">
    <property type="entry name" value="LUNG SEVEN TRANSMEMBRANE RECEPTOR"/>
    <property type="match status" value="1"/>
</dbReference>
<keyword evidence="1" id="KW-0812">Transmembrane</keyword>
<proteinExistence type="predicted"/>
<sequence>MYISLLRRVWLWLLLLRVVVAVPKLVVENDDRKVVDVAEFGFLPNGRLSLNLTHLKWQDPSKPGTGAFYIRKGRAVQDEYVSLPEEEQSLPIHYDTRCFLNESLIADEVNDGTSIVRYLPEHTSELQETFYVKEGEEGIWQVLFVSCKDSAVSYELLIEQINPNGNYLSAGDIPLPYVYMVSSAAYVTATLYWLSLLVLKRNQSQVFRAHWLMLVLLLCIIINKSLQSVKSSK</sequence>
<name>A0A1C7N3J1_9FUNG</name>
<dbReference type="InterPro" id="IPR009637">
    <property type="entry name" value="GPR107/GPR108-like"/>
</dbReference>
<dbReference type="GO" id="GO:0005794">
    <property type="term" value="C:Golgi apparatus"/>
    <property type="evidence" value="ECO:0007669"/>
    <property type="project" value="TreeGrafter"/>
</dbReference>
<dbReference type="PANTHER" id="PTHR21229:SF2">
    <property type="entry name" value="RE59932P"/>
    <property type="match status" value="1"/>
</dbReference>
<feature type="transmembrane region" description="Helical" evidence="1">
    <location>
        <begin position="177"/>
        <end position="199"/>
    </location>
</feature>
<evidence type="ECO:0000256" key="2">
    <source>
        <dbReference type="SAM" id="SignalP"/>
    </source>
</evidence>
<keyword evidence="1" id="KW-1133">Transmembrane helix</keyword>
<accession>A0A1C7N3J1</accession>
<dbReference type="AlphaFoldDB" id="A0A1C7N3J1"/>
<evidence type="ECO:0000313" key="3">
    <source>
        <dbReference type="EMBL" id="OBZ83206.1"/>
    </source>
</evidence>
<reference evidence="3 4" key="1">
    <citation type="submission" date="2016-03" db="EMBL/GenBank/DDBJ databases">
        <title>Choanephora cucurbitarum.</title>
        <authorList>
            <person name="Min B."/>
            <person name="Park H."/>
            <person name="Park J.-H."/>
            <person name="Shin H.-D."/>
            <person name="Choi I.-G."/>
        </authorList>
    </citation>
    <scope>NUCLEOTIDE SEQUENCE [LARGE SCALE GENOMIC DNA]</scope>
    <source>
        <strain evidence="3 4">KUS-F28377</strain>
    </source>
</reference>
<organism evidence="3 4">
    <name type="scientific">Choanephora cucurbitarum</name>
    <dbReference type="NCBI Taxonomy" id="101091"/>
    <lineage>
        <taxon>Eukaryota</taxon>
        <taxon>Fungi</taxon>
        <taxon>Fungi incertae sedis</taxon>
        <taxon>Mucoromycota</taxon>
        <taxon>Mucoromycotina</taxon>
        <taxon>Mucoromycetes</taxon>
        <taxon>Mucorales</taxon>
        <taxon>Mucorineae</taxon>
        <taxon>Choanephoraceae</taxon>
        <taxon>Choanephoroideae</taxon>
        <taxon>Choanephora</taxon>
    </lineage>
</organism>
<protein>
    <submittedName>
        <fullName evidence="3">Uncharacterized protein</fullName>
    </submittedName>
</protein>
<evidence type="ECO:0000256" key="1">
    <source>
        <dbReference type="SAM" id="Phobius"/>
    </source>
</evidence>
<feature type="transmembrane region" description="Helical" evidence="1">
    <location>
        <begin position="211"/>
        <end position="229"/>
    </location>
</feature>
<dbReference type="EMBL" id="LUGH01000703">
    <property type="protein sequence ID" value="OBZ83206.1"/>
    <property type="molecule type" value="Genomic_DNA"/>
</dbReference>
<keyword evidence="2" id="KW-0732">Signal</keyword>
<dbReference type="InParanoid" id="A0A1C7N3J1"/>
<feature type="chain" id="PRO_5008889471" evidence="2">
    <location>
        <begin position="22"/>
        <end position="233"/>
    </location>
</feature>
<dbReference type="GO" id="GO:0016020">
    <property type="term" value="C:membrane"/>
    <property type="evidence" value="ECO:0007669"/>
    <property type="project" value="InterPro"/>
</dbReference>
<feature type="signal peptide" evidence="2">
    <location>
        <begin position="1"/>
        <end position="21"/>
    </location>
</feature>
<dbReference type="OrthoDB" id="29657at2759"/>
<keyword evidence="1" id="KW-0472">Membrane</keyword>
<evidence type="ECO:0000313" key="4">
    <source>
        <dbReference type="Proteomes" id="UP000093000"/>
    </source>
</evidence>
<comment type="caution">
    <text evidence="3">The sequence shown here is derived from an EMBL/GenBank/DDBJ whole genome shotgun (WGS) entry which is preliminary data.</text>
</comment>
<gene>
    <name evidence="3" type="ORF">A0J61_08748</name>
</gene>